<evidence type="ECO:0000256" key="5">
    <source>
        <dbReference type="ARBA" id="ARBA00022549"/>
    </source>
</evidence>
<evidence type="ECO:0000256" key="8">
    <source>
        <dbReference type="ARBA" id="ARBA00022991"/>
    </source>
</evidence>
<evidence type="ECO:0000256" key="1">
    <source>
        <dbReference type="ARBA" id="ARBA00004170"/>
    </source>
</evidence>
<evidence type="ECO:0000256" key="7">
    <source>
        <dbReference type="ARBA" id="ARBA00022982"/>
    </source>
</evidence>
<evidence type="ECO:0000256" key="2">
    <source>
        <dbReference type="ARBA" id="ARBA00008182"/>
    </source>
</evidence>
<dbReference type="InterPro" id="IPR012128">
    <property type="entry name" value="Phycobilisome_asu/bsu"/>
</dbReference>
<protein>
    <submittedName>
        <fullName evidence="13">Phycobilisome protein</fullName>
    </submittedName>
</protein>
<dbReference type="InterPro" id="IPR038719">
    <property type="entry name" value="Phycobilisome_asu/bsu_sf"/>
</dbReference>
<reference evidence="13 14" key="1">
    <citation type="submission" date="2023-01" db="EMBL/GenBank/DDBJ databases">
        <title>Novel diversity within Roseofilum (Cyanobacteria; Desertifilaceae) from marine benthic mats with descriptions of four novel species.</title>
        <authorList>
            <person name="Wang Y."/>
            <person name="Berthold D.E."/>
            <person name="Hu J."/>
            <person name="Lefler F.W."/>
            <person name="Laughinghouse H.D. IV."/>
        </authorList>
    </citation>
    <scope>NUCLEOTIDE SEQUENCE [LARGE SCALE GENOMIC DNA]</scope>
    <source>
        <strain evidence="13 14">BLCC-M154</strain>
    </source>
</reference>
<organism evidence="13 14">
    <name type="scientific">Roseofilum acuticapitatum BLCC-M154</name>
    <dbReference type="NCBI Taxonomy" id="3022444"/>
    <lineage>
        <taxon>Bacteria</taxon>
        <taxon>Bacillati</taxon>
        <taxon>Cyanobacteriota</taxon>
        <taxon>Cyanophyceae</taxon>
        <taxon>Desertifilales</taxon>
        <taxon>Desertifilaceae</taxon>
        <taxon>Roseofilum</taxon>
        <taxon>Roseofilum acuticapitatum</taxon>
    </lineage>
</organism>
<dbReference type="RefSeq" id="WP_283752147.1">
    <property type="nucleotide sequence ID" value="NZ_JAQOSP010000017.1"/>
</dbReference>
<keyword evidence="4 12" id="KW-0602">Photosynthesis</keyword>
<evidence type="ECO:0000313" key="14">
    <source>
        <dbReference type="Proteomes" id="UP001235303"/>
    </source>
</evidence>
<keyword evidence="14" id="KW-1185">Reference proteome</keyword>
<keyword evidence="8 12" id="KW-0157">Chromophore</keyword>
<comment type="similarity">
    <text evidence="2 12">Belongs to the phycobiliprotein family.</text>
</comment>
<keyword evidence="7 12" id="KW-0249">Electron transport</keyword>
<evidence type="ECO:0000256" key="4">
    <source>
        <dbReference type="ARBA" id="ARBA00022531"/>
    </source>
</evidence>
<name>A0ABT7AQL8_9CYAN</name>
<dbReference type="EMBL" id="JAQOSP010000017">
    <property type="protein sequence ID" value="MDJ1168383.1"/>
    <property type="molecule type" value="Genomic_DNA"/>
</dbReference>
<dbReference type="InterPro" id="IPR009050">
    <property type="entry name" value="Globin-like_sf"/>
</dbReference>
<dbReference type="Gene3D" id="1.10.490.20">
    <property type="entry name" value="Phycocyanins"/>
    <property type="match status" value="1"/>
</dbReference>
<dbReference type="Proteomes" id="UP001235303">
    <property type="component" value="Unassembled WGS sequence"/>
</dbReference>
<evidence type="ECO:0000256" key="11">
    <source>
        <dbReference type="ARBA" id="ARBA00023307"/>
    </source>
</evidence>
<keyword evidence="11 12" id="KW-0089">Bile pigment</keyword>
<evidence type="ECO:0000313" key="13">
    <source>
        <dbReference type="EMBL" id="MDJ1168383.1"/>
    </source>
</evidence>
<gene>
    <name evidence="13" type="ORF">PMG71_02965</name>
</gene>
<evidence type="ECO:0000256" key="9">
    <source>
        <dbReference type="ARBA" id="ARBA00023078"/>
    </source>
</evidence>
<keyword evidence="3 12" id="KW-0813">Transport</keyword>
<dbReference type="Pfam" id="PF00502">
    <property type="entry name" value="Phycobilisome"/>
    <property type="match status" value="1"/>
</dbReference>
<keyword evidence="5" id="KW-0042">Antenna complex</keyword>
<sequence>MLSPVVQELITKAQIVSFESWMGKVKPEVIQVFEEANKERQYLTDEELNQLAREGAQKEEWLEIARQLRDRSPEIIDRARSVVLEQFPNITKPGGALYPEKRAENCWRDFWHFLRCIHYGIAGNCDQYTSAEGLHYMDLLYQELAVPLDAMVVGLEAMKTIGIEECGGNKKGELLPYFDHLIDRLKGFESYKS</sequence>
<comment type="subcellular location">
    <subcellularLocation>
        <location evidence="12">Cellular thylakoid membrane</location>
        <topology evidence="12">Peripheral membrane protein</topology>
        <orientation evidence="12">Cytoplasmic side</orientation>
    </subcellularLocation>
    <subcellularLocation>
        <location evidence="1">Membrane</location>
        <topology evidence="1">Peripheral membrane protein</topology>
    </subcellularLocation>
</comment>
<keyword evidence="9 12" id="KW-0793">Thylakoid</keyword>
<dbReference type="PANTHER" id="PTHR34011:SF2">
    <property type="entry name" value="ALLOPHYCOCYANIN ALPHA CHAIN"/>
    <property type="match status" value="1"/>
</dbReference>
<keyword evidence="6 12" id="KW-0605">Phycobilisome</keyword>
<evidence type="ECO:0000256" key="6">
    <source>
        <dbReference type="ARBA" id="ARBA00022738"/>
    </source>
</evidence>
<dbReference type="PIRSF" id="PIRSF000081">
    <property type="entry name" value="Phycocyanin"/>
    <property type="match status" value="1"/>
</dbReference>
<proteinExistence type="inferred from homology"/>
<comment type="caution">
    <text evidence="13">The sequence shown here is derived from an EMBL/GenBank/DDBJ whole genome shotgun (WGS) entry which is preliminary data.</text>
</comment>
<accession>A0ABT7AQL8</accession>
<dbReference type="SUPFAM" id="SSF46458">
    <property type="entry name" value="Globin-like"/>
    <property type="match status" value="1"/>
</dbReference>
<evidence type="ECO:0000256" key="12">
    <source>
        <dbReference type="RuleBase" id="RU004438"/>
    </source>
</evidence>
<dbReference type="PANTHER" id="PTHR34011">
    <property type="entry name" value="PHYCOBILISOME 32.1 KDA LINKER POLYPEPTIDE, PHYCOCYANIN-ASSOCIATED, ROD 2-RELATED"/>
    <property type="match status" value="1"/>
</dbReference>
<evidence type="ECO:0000256" key="10">
    <source>
        <dbReference type="ARBA" id="ARBA00023136"/>
    </source>
</evidence>
<evidence type="ECO:0000256" key="3">
    <source>
        <dbReference type="ARBA" id="ARBA00022448"/>
    </source>
</evidence>
<keyword evidence="10 12" id="KW-0472">Membrane</keyword>